<gene>
    <name evidence="1" type="ordered locus">PXO_03995</name>
</gene>
<organism evidence="1 2">
    <name type="scientific">Xanthomonas oryzae pv. oryzae (strain PXO99A)</name>
    <dbReference type="NCBI Taxonomy" id="360094"/>
    <lineage>
        <taxon>Bacteria</taxon>
        <taxon>Pseudomonadati</taxon>
        <taxon>Pseudomonadota</taxon>
        <taxon>Gammaproteobacteria</taxon>
        <taxon>Lysobacterales</taxon>
        <taxon>Lysobacteraceae</taxon>
        <taxon>Xanthomonas</taxon>
    </lineage>
</organism>
<accession>A0A0K0GGH3</accession>
<proteinExistence type="predicted"/>
<dbReference type="Proteomes" id="UP000001740">
    <property type="component" value="Chromosome"/>
</dbReference>
<reference evidence="1 2" key="1">
    <citation type="journal article" date="2008" name="BMC Genomics">
        <title>Genome sequence and rapid evolution of the rice pathogen Xanthomonas oryzae pv. oryzae PXO99A.</title>
        <authorList>
            <person name="Salzberg S.L."/>
            <person name="Sommer D.D."/>
            <person name="Schatz M.C."/>
            <person name="Phillippy A.M."/>
            <person name="Rabinowicz P.D."/>
            <person name="Tsuge S."/>
            <person name="Furutani A."/>
            <person name="Ochiai H."/>
            <person name="Delcher A.L."/>
            <person name="Kelley D."/>
            <person name="Madupu R."/>
            <person name="Puiu D."/>
            <person name="Radune D."/>
            <person name="Shumway M."/>
            <person name="Trapnell C."/>
            <person name="Aparna G."/>
            <person name="Jha G."/>
            <person name="Pandey A."/>
            <person name="Patil P.B."/>
            <person name="Ishihara H."/>
            <person name="Meyer D.F."/>
            <person name="Szurek B."/>
            <person name="Verdier V."/>
            <person name="Koebnik R."/>
            <person name="Dow J.M."/>
            <person name="Ryan R.P."/>
            <person name="Hirata H."/>
            <person name="Tsuyumu S."/>
            <person name="Won Lee S."/>
            <person name="Seo Y.S."/>
            <person name="Sriariyanum M."/>
            <person name="Ronald P.C."/>
            <person name="Sonti R.V."/>
            <person name="Van Sluys M.A."/>
            <person name="Leach J.E."/>
            <person name="White F.F."/>
            <person name="Bogdanove A.J."/>
        </authorList>
    </citation>
    <scope>NUCLEOTIDE SEQUENCE [LARGE SCALE GENOMIC DNA]</scope>
    <source>
        <strain evidence="1 2">PXO99A</strain>
    </source>
</reference>
<dbReference type="KEGG" id="xop:PXO_03995"/>
<sequence>MHVSHQGPSRKRRALSFQRNGDKAVMLRIRRRLSRAMRRSRRVDCVVSPAVRMSCAAVATDSCGSTCSPTPQRRPVVPSAWRAPHLQCGRAETASR</sequence>
<name>A0A0K0GGH3_XANOP</name>
<dbReference type="AlphaFoldDB" id="A0A0K0GGH3"/>
<evidence type="ECO:0000313" key="2">
    <source>
        <dbReference type="Proteomes" id="UP000001740"/>
    </source>
</evidence>
<evidence type="ECO:0000313" key="1">
    <source>
        <dbReference type="EMBL" id="ACD57271.1"/>
    </source>
</evidence>
<dbReference type="HOGENOM" id="CLU_2358960_0_0_6"/>
<dbReference type="EMBL" id="CP000967">
    <property type="protein sequence ID" value="ACD57271.1"/>
    <property type="molecule type" value="Genomic_DNA"/>
</dbReference>
<protein>
    <submittedName>
        <fullName evidence="1">Uncharacterized protein</fullName>
    </submittedName>
</protein>